<evidence type="ECO:0000256" key="2">
    <source>
        <dbReference type="ARBA" id="ARBA00022884"/>
    </source>
</evidence>
<accession>A0A1W1XL06</accession>
<dbReference type="InterPro" id="IPR037121">
    <property type="entry name" value="Ribosomal_bL25_C"/>
</dbReference>
<dbReference type="PANTHER" id="PTHR33284">
    <property type="entry name" value="RIBOSOMAL PROTEIN L25/GLN-TRNA SYNTHETASE, ANTI-CODON-BINDING DOMAIN-CONTAINING PROTEIN"/>
    <property type="match status" value="1"/>
</dbReference>
<evidence type="ECO:0000313" key="8">
    <source>
        <dbReference type="Proteomes" id="UP000192468"/>
    </source>
</evidence>
<gene>
    <name evidence="7" type="ORF">SAMN02745134_02248</name>
</gene>
<evidence type="ECO:0000259" key="5">
    <source>
        <dbReference type="Pfam" id="PF01386"/>
    </source>
</evidence>
<feature type="domain" description="Large ribosomal subunit protein bL25 beta" evidence="6">
    <location>
        <begin position="98"/>
        <end position="178"/>
    </location>
</feature>
<evidence type="ECO:0000256" key="1">
    <source>
        <dbReference type="ARBA" id="ARBA00022730"/>
    </source>
</evidence>
<dbReference type="InterPro" id="IPR011035">
    <property type="entry name" value="Ribosomal_bL25/Gln-tRNA_synth"/>
</dbReference>
<dbReference type="GO" id="GO:0022625">
    <property type="term" value="C:cytosolic large ribosomal subunit"/>
    <property type="evidence" value="ECO:0007669"/>
    <property type="project" value="TreeGrafter"/>
</dbReference>
<dbReference type="Gene3D" id="2.170.120.20">
    <property type="entry name" value="Ribosomal protein L25, beta domain"/>
    <property type="match status" value="1"/>
</dbReference>
<keyword evidence="2" id="KW-0694">RNA-binding</keyword>
<name>A0A1W1XL06_9CLOT</name>
<dbReference type="InterPro" id="IPR029751">
    <property type="entry name" value="Ribosomal_L25_dom"/>
</dbReference>
<protein>
    <submittedName>
        <fullName evidence="7">Large subunit ribosomal protein L25</fullName>
    </submittedName>
</protein>
<dbReference type="OrthoDB" id="9790002at2"/>
<feature type="domain" description="Large ribosomal subunit protein bL25 L25" evidence="5">
    <location>
        <begin position="7"/>
        <end position="88"/>
    </location>
</feature>
<dbReference type="InterPro" id="IPR020057">
    <property type="entry name" value="Ribosomal_bL25_b-dom"/>
</dbReference>
<dbReference type="SUPFAM" id="SSF50715">
    <property type="entry name" value="Ribosomal protein L25-like"/>
    <property type="match status" value="1"/>
</dbReference>
<dbReference type="GO" id="GO:0003735">
    <property type="term" value="F:structural constituent of ribosome"/>
    <property type="evidence" value="ECO:0007669"/>
    <property type="project" value="InterPro"/>
</dbReference>
<dbReference type="GO" id="GO:0008097">
    <property type="term" value="F:5S rRNA binding"/>
    <property type="evidence" value="ECO:0007669"/>
    <property type="project" value="InterPro"/>
</dbReference>
<dbReference type="Pfam" id="PF14693">
    <property type="entry name" value="Ribosomal_TL5_C"/>
    <property type="match status" value="1"/>
</dbReference>
<keyword evidence="8" id="KW-1185">Reference proteome</keyword>
<dbReference type="AlphaFoldDB" id="A0A1W1XL06"/>
<keyword evidence="4" id="KW-0687">Ribonucleoprotein</keyword>
<dbReference type="InterPro" id="IPR020930">
    <property type="entry name" value="Ribosomal_uL5_bac-type"/>
</dbReference>
<dbReference type="InterPro" id="IPR020056">
    <property type="entry name" value="Rbsml_bL25/Gln-tRNA_synth_N"/>
</dbReference>
<dbReference type="EMBL" id="FWXH01000007">
    <property type="protein sequence ID" value="SMC24659.1"/>
    <property type="molecule type" value="Genomic_DNA"/>
</dbReference>
<sequence>MEQIVLDVEQRIQKTKKFKEDGFIAGVIYGGNAENTKSVKIQEVSLKKILSKHGSNVKLWVKYGDEKKFGFIKEIQREPLTNKIIHIDVQLVSKDQNIKMQIPIVFKGEEELKANQLQIQAHKSDVEVLGKIDLMPEVVYVDVSKKNAGDTIVFEDFNLDKNIKAHDKEDEIYATITKLIIEEETEDEAEETKTEE</sequence>
<organism evidence="7 8">
    <name type="scientific">Clostridium acidisoli DSM 12555</name>
    <dbReference type="NCBI Taxonomy" id="1121291"/>
    <lineage>
        <taxon>Bacteria</taxon>
        <taxon>Bacillati</taxon>
        <taxon>Bacillota</taxon>
        <taxon>Clostridia</taxon>
        <taxon>Eubacteriales</taxon>
        <taxon>Clostridiaceae</taxon>
        <taxon>Clostridium</taxon>
    </lineage>
</organism>
<dbReference type="NCBIfam" id="TIGR00731">
    <property type="entry name" value="bL25_bact_ctc"/>
    <property type="match status" value="1"/>
</dbReference>
<dbReference type="GO" id="GO:0006412">
    <property type="term" value="P:translation"/>
    <property type="evidence" value="ECO:0007669"/>
    <property type="project" value="InterPro"/>
</dbReference>
<dbReference type="InterPro" id="IPR001021">
    <property type="entry name" value="Ribosomal_bL25_long"/>
</dbReference>
<evidence type="ECO:0000256" key="3">
    <source>
        <dbReference type="ARBA" id="ARBA00022980"/>
    </source>
</evidence>
<dbReference type="CDD" id="cd00495">
    <property type="entry name" value="Ribosomal_L25_TL5_CTC"/>
    <property type="match status" value="1"/>
</dbReference>
<dbReference type="STRING" id="1121291.SAMN02745134_02248"/>
<dbReference type="PANTHER" id="PTHR33284:SF1">
    <property type="entry name" value="RIBOSOMAL PROTEIN L25_GLN-TRNA SYNTHETASE, ANTI-CODON-BINDING DOMAIN-CONTAINING PROTEIN"/>
    <property type="match status" value="1"/>
</dbReference>
<keyword evidence="1" id="KW-0699">rRNA-binding</keyword>
<keyword evidence="3 7" id="KW-0689">Ribosomal protein</keyword>
<dbReference type="Gene3D" id="2.40.240.10">
    <property type="entry name" value="Ribosomal Protein L25, Chain P"/>
    <property type="match status" value="1"/>
</dbReference>
<proteinExistence type="predicted"/>
<dbReference type="Proteomes" id="UP000192468">
    <property type="component" value="Unassembled WGS sequence"/>
</dbReference>
<reference evidence="7 8" key="1">
    <citation type="submission" date="2017-04" db="EMBL/GenBank/DDBJ databases">
        <authorList>
            <person name="Afonso C.L."/>
            <person name="Miller P.J."/>
            <person name="Scott M.A."/>
            <person name="Spackman E."/>
            <person name="Goraichik I."/>
            <person name="Dimitrov K.M."/>
            <person name="Suarez D.L."/>
            <person name="Swayne D.E."/>
        </authorList>
    </citation>
    <scope>NUCLEOTIDE SEQUENCE [LARGE SCALE GENOMIC DNA]</scope>
    <source>
        <strain evidence="7 8">DSM 12555</strain>
    </source>
</reference>
<evidence type="ECO:0000313" key="7">
    <source>
        <dbReference type="EMBL" id="SMC24659.1"/>
    </source>
</evidence>
<evidence type="ECO:0000259" key="6">
    <source>
        <dbReference type="Pfam" id="PF14693"/>
    </source>
</evidence>
<evidence type="ECO:0000256" key="4">
    <source>
        <dbReference type="ARBA" id="ARBA00023274"/>
    </source>
</evidence>
<dbReference type="Pfam" id="PF01386">
    <property type="entry name" value="Ribosomal_L25p"/>
    <property type="match status" value="1"/>
</dbReference>
<dbReference type="RefSeq" id="WP_084116080.1">
    <property type="nucleotide sequence ID" value="NZ_FWXH01000007.1"/>
</dbReference>